<gene>
    <name evidence="7" type="ORF">NP493_991g00056</name>
</gene>
<feature type="compositionally biased region" description="Acidic residues" evidence="5">
    <location>
        <begin position="365"/>
        <end position="376"/>
    </location>
</feature>
<feature type="region of interest" description="Disordered" evidence="5">
    <location>
        <begin position="63"/>
        <end position="90"/>
    </location>
</feature>
<dbReference type="InterPro" id="IPR007146">
    <property type="entry name" value="Sas10/Utp3/C1D"/>
</dbReference>
<dbReference type="PANTHER" id="PTHR13237:SF8">
    <property type="entry name" value="SOMETHING ABOUT SILENCING PROTEIN 10"/>
    <property type="match status" value="1"/>
</dbReference>
<evidence type="ECO:0000256" key="1">
    <source>
        <dbReference type="ARBA" id="ARBA00004123"/>
    </source>
</evidence>
<feature type="compositionally biased region" description="Acidic residues" evidence="5">
    <location>
        <begin position="415"/>
        <end position="438"/>
    </location>
</feature>
<protein>
    <recommendedName>
        <fullName evidence="6">Sas10 C-terminal domain-containing protein</fullName>
    </recommendedName>
</protein>
<dbReference type="GO" id="GO:0000462">
    <property type="term" value="P:maturation of SSU-rRNA from tricistronic rRNA transcript (SSU-rRNA, 5.8S rRNA, LSU-rRNA)"/>
    <property type="evidence" value="ECO:0007669"/>
    <property type="project" value="TreeGrafter"/>
</dbReference>
<feature type="region of interest" description="Disordered" evidence="5">
    <location>
        <begin position="408"/>
        <end position="499"/>
    </location>
</feature>
<name>A0AAD9NM06_RIDPI</name>
<dbReference type="Pfam" id="PF04000">
    <property type="entry name" value="Sas10_Utp3"/>
    <property type="match status" value="1"/>
</dbReference>
<evidence type="ECO:0000313" key="8">
    <source>
        <dbReference type="Proteomes" id="UP001209878"/>
    </source>
</evidence>
<dbReference type="AlphaFoldDB" id="A0AAD9NM06"/>
<feature type="compositionally biased region" description="Basic and acidic residues" evidence="5">
    <location>
        <begin position="377"/>
        <end position="392"/>
    </location>
</feature>
<dbReference type="Pfam" id="PF09368">
    <property type="entry name" value="Sas10"/>
    <property type="match status" value="1"/>
</dbReference>
<dbReference type="GO" id="GO:0032040">
    <property type="term" value="C:small-subunit processome"/>
    <property type="evidence" value="ECO:0007669"/>
    <property type="project" value="TreeGrafter"/>
</dbReference>
<evidence type="ECO:0000256" key="3">
    <source>
        <dbReference type="ARBA" id="ARBA00022553"/>
    </source>
</evidence>
<feature type="region of interest" description="Disordered" evidence="5">
    <location>
        <begin position="348"/>
        <end position="392"/>
    </location>
</feature>
<feature type="compositionally biased region" description="Acidic residues" evidence="5">
    <location>
        <begin position="73"/>
        <end position="90"/>
    </location>
</feature>
<feature type="compositionally biased region" description="Basic and acidic residues" evidence="5">
    <location>
        <begin position="355"/>
        <end position="364"/>
    </location>
</feature>
<feature type="domain" description="Sas10 C-terminal" evidence="6">
    <location>
        <begin position="447"/>
        <end position="519"/>
    </location>
</feature>
<dbReference type="EMBL" id="JAODUO010000991">
    <property type="protein sequence ID" value="KAK2172119.1"/>
    <property type="molecule type" value="Genomic_DNA"/>
</dbReference>
<evidence type="ECO:0000313" key="7">
    <source>
        <dbReference type="EMBL" id="KAK2172119.1"/>
    </source>
</evidence>
<dbReference type="PANTHER" id="PTHR13237">
    <property type="entry name" value="SOMETHING ABOUT SILENCING PROTEIN 10-RELATED"/>
    <property type="match status" value="1"/>
</dbReference>
<organism evidence="7 8">
    <name type="scientific">Ridgeia piscesae</name>
    <name type="common">Tubeworm</name>
    <dbReference type="NCBI Taxonomy" id="27915"/>
    <lineage>
        <taxon>Eukaryota</taxon>
        <taxon>Metazoa</taxon>
        <taxon>Spiralia</taxon>
        <taxon>Lophotrochozoa</taxon>
        <taxon>Annelida</taxon>
        <taxon>Polychaeta</taxon>
        <taxon>Sedentaria</taxon>
        <taxon>Canalipalpata</taxon>
        <taxon>Sabellida</taxon>
        <taxon>Siboglinidae</taxon>
        <taxon>Ridgeia</taxon>
    </lineage>
</organism>
<comment type="subcellular location">
    <subcellularLocation>
        <location evidence="1">Nucleus</location>
    </subcellularLocation>
</comment>
<sequence>MTYFTRNIVLSCYSKQGAVAVAYDSDDERAYDKEAQPDKGSSEFFHDEVDEFHAGREKILLDSGRNIMPAESSTDEEDVLGVDDDEEDDEDVEMYKAQLSRLRSQGIKEDMGSDLEDDNDEVTDDKAWGVKKSKFYGADVSDEDDVDFSGSEPDTALMEEREALNIQRKMAEQLADEDFGLDIFKDVKKAKQDTTEEETLITKDLSKLTKKEKLQLVKKESPELLEMIEDFKTKLTEVKDRLLPMWKLISAGKLPASNGSEYVYTKLRLYLNYCVNISFYMMLKARRVPVHSHPVIGRLVQYRNLIKQLTSADSAIEREIDTVLQRMEKGEDISTMHGDGKRQKIIRVSTKKKDKPSAKKKLSELVDEAEELETEADVSKEATKGRKGRFETHDEKEALEYYNMMKAGRKRKAEDDEEEEGGESGDEMGADDNEEEIVGNENMEAADGKRGITYQIEKNKGLTPKRNKVNRNPRVKNRMKYRKAKIRRKGQVRPYRPELQRYGGEASGIKAGVIKSVKFK</sequence>
<dbReference type="Proteomes" id="UP001209878">
    <property type="component" value="Unassembled WGS sequence"/>
</dbReference>
<evidence type="ECO:0000256" key="4">
    <source>
        <dbReference type="ARBA" id="ARBA00023242"/>
    </source>
</evidence>
<proteinExistence type="inferred from homology"/>
<comment type="caution">
    <text evidence="7">The sequence shown here is derived from an EMBL/GenBank/DDBJ whole genome shotgun (WGS) entry which is preliminary data.</text>
</comment>
<keyword evidence="4" id="KW-0539">Nucleus</keyword>
<dbReference type="InterPro" id="IPR018972">
    <property type="entry name" value="Sas10_C_dom"/>
</dbReference>
<reference evidence="7" key="1">
    <citation type="journal article" date="2023" name="Mol. Biol. Evol.">
        <title>Third-Generation Sequencing Reveals the Adaptive Role of the Epigenome in Three Deep-Sea Polychaetes.</title>
        <authorList>
            <person name="Perez M."/>
            <person name="Aroh O."/>
            <person name="Sun Y."/>
            <person name="Lan Y."/>
            <person name="Juniper S.K."/>
            <person name="Young C.R."/>
            <person name="Angers B."/>
            <person name="Qian P.Y."/>
        </authorList>
    </citation>
    <scope>NUCLEOTIDE SEQUENCE</scope>
    <source>
        <strain evidence="7">R07B-5</strain>
    </source>
</reference>
<accession>A0AAD9NM06</accession>
<evidence type="ECO:0000256" key="2">
    <source>
        <dbReference type="ARBA" id="ARBA00010979"/>
    </source>
</evidence>
<keyword evidence="8" id="KW-1185">Reference proteome</keyword>
<comment type="similarity">
    <text evidence="2">Belongs to the SAS10 family.</text>
</comment>
<evidence type="ECO:0000256" key="5">
    <source>
        <dbReference type="SAM" id="MobiDB-lite"/>
    </source>
</evidence>
<evidence type="ECO:0000259" key="6">
    <source>
        <dbReference type="Pfam" id="PF09368"/>
    </source>
</evidence>
<feature type="compositionally biased region" description="Basic residues" evidence="5">
    <location>
        <begin position="463"/>
        <end position="491"/>
    </location>
</feature>
<keyword evidence="3" id="KW-0597">Phosphoprotein</keyword>